<proteinExistence type="predicted"/>
<sequence length="72" mass="8564">MKLMHDTKYARESAHVLVPEIKLFLGAGLYRFTDCNGVECSAIWLDDTEMCWDYTEKEQELIDYWEGRRTQL</sequence>
<evidence type="ECO:0000313" key="1">
    <source>
        <dbReference type="EMBL" id="DAD72572.1"/>
    </source>
</evidence>
<reference evidence="1" key="1">
    <citation type="journal article" date="2021" name="Proc. Natl. Acad. Sci. U.S.A.">
        <title>A Catalog of Tens of Thousands of Viruses from Human Metagenomes Reveals Hidden Associations with Chronic Diseases.</title>
        <authorList>
            <person name="Tisza M.J."/>
            <person name="Buck C.B."/>
        </authorList>
    </citation>
    <scope>NUCLEOTIDE SEQUENCE</scope>
    <source>
        <strain evidence="1">Ctmii12</strain>
    </source>
</reference>
<name>A0A8S5LRC2_9CAUD</name>
<accession>A0A8S5LRC2</accession>
<organism evidence="1">
    <name type="scientific">Myoviridae sp. ctmii12</name>
    <dbReference type="NCBI Taxonomy" id="2827614"/>
    <lineage>
        <taxon>Viruses</taxon>
        <taxon>Duplodnaviria</taxon>
        <taxon>Heunggongvirae</taxon>
        <taxon>Uroviricota</taxon>
        <taxon>Caudoviricetes</taxon>
    </lineage>
</organism>
<dbReference type="EMBL" id="BK015901">
    <property type="protein sequence ID" value="DAD72572.1"/>
    <property type="molecule type" value="Genomic_DNA"/>
</dbReference>
<protein>
    <submittedName>
        <fullName evidence="1">Uncharacterized protein</fullName>
    </submittedName>
</protein>